<sequence length="50" mass="5570">METTRSLLSQCVESSYQNRKKLGDVSGLARSIEVNGQIRQKTDDQTEAPT</sequence>
<evidence type="ECO:0000313" key="2">
    <source>
        <dbReference type="Proteomes" id="UP001349994"/>
    </source>
</evidence>
<protein>
    <submittedName>
        <fullName evidence="1">Uncharacterized protein</fullName>
    </submittedName>
</protein>
<dbReference type="EMBL" id="JAYMFF010000002">
    <property type="protein sequence ID" value="MEC4175212.1"/>
    <property type="molecule type" value="Genomic_DNA"/>
</dbReference>
<evidence type="ECO:0000313" key="1">
    <source>
        <dbReference type="EMBL" id="MEC4175212.1"/>
    </source>
</evidence>
<accession>A0ABU6IFI7</accession>
<keyword evidence="2" id="KW-1185">Reference proteome</keyword>
<name>A0ABU6IFI7_9ACTN</name>
<reference evidence="1 2" key="1">
    <citation type="submission" date="2024-01" db="EMBL/GenBank/DDBJ databases">
        <title>novel species in genus Adlercreutzia.</title>
        <authorList>
            <person name="Liu X."/>
        </authorList>
    </citation>
    <scope>NUCLEOTIDE SEQUENCE [LARGE SCALE GENOMIC DNA]</scope>
    <source>
        <strain evidence="1 2">R7</strain>
    </source>
</reference>
<dbReference type="Proteomes" id="UP001349994">
    <property type="component" value="Unassembled WGS sequence"/>
</dbReference>
<dbReference type="RefSeq" id="WP_338208858.1">
    <property type="nucleotide sequence ID" value="NZ_JAYMFF010000002.1"/>
</dbReference>
<organism evidence="1 2">
    <name type="scientific">Adlercreutzia wanghongyangiae</name>
    <dbReference type="NCBI Taxonomy" id="3111451"/>
    <lineage>
        <taxon>Bacteria</taxon>
        <taxon>Bacillati</taxon>
        <taxon>Actinomycetota</taxon>
        <taxon>Coriobacteriia</taxon>
        <taxon>Eggerthellales</taxon>
        <taxon>Eggerthellaceae</taxon>
        <taxon>Adlercreutzia</taxon>
    </lineage>
</organism>
<comment type="caution">
    <text evidence="1">The sequence shown here is derived from an EMBL/GenBank/DDBJ whole genome shotgun (WGS) entry which is preliminary data.</text>
</comment>
<gene>
    <name evidence="1" type="ORF">VIN30_01970</name>
</gene>
<proteinExistence type="predicted"/>